<protein>
    <submittedName>
        <fullName evidence="1">Uncharacterized protein</fullName>
    </submittedName>
</protein>
<dbReference type="Gramene" id="OB02G26720.1">
    <property type="protein sequence ID" value="OB02G26720.1"/>
    <property type="gene ID" value="OB02G26720"/>
</dbReference>
<accession>J3LDF5</accession>
<name>J3LDF5_ORYBR</name>
<dbReference type="Proteomes" id="UP000006038">
    <property type="component" value="Unassembled WGS sequence"/>
</dbReference>
<dbReference type="AlphaFoldDB" id="J3LDF5"/>
<dbReference type="EnsemblPlants" id="OB02G26720.1">
    <property type="protein sequence ID" value="OB02G26720.1"/>
    <property type="gene ID" value="OB02G26720"/>
</dbReference>
<evidence type="ECO:0000313" key="1">
    <source>
        <dbReference type="EnsemblPlants" id="OB02G26720.1"/>
    </source>
</evidence>
<keyword evidence="2" id="KW-1185">Reference proteome</keyword>
<reference evidence="1" key="1">
    <citation type="submission" date="2013-04" db="UniProtKB">
        <authorList>
            <consortium name="EnsemblPlants"/>
        </authorList>
    </citation>
    <scope>IDENTIFICATION</scope>
</reference>
<organism evidence="1">
    <name type="scientific">Oryza brachyantha</name>
    <name type="common">malo sina</name>
    <dbReference type="NCBI Taxonomy" id="4533"/>
    <lineage>
        <taxon>Eukaryota</taxon>
        <taxon>Viridiplantae</taxon>
        <taxon>Streptophyta</taxon>
        <taxon>Embryophyta</taxon>
        <taxon>Tracheophyta</taxon>
        <taxon>Spermatophyta</taxon>
        <taxon>Magnoliopsida</taxon>
        <taxon>Liliopsida</taxon>
        <taxon>Poales</taxon>
        <taxon>Poaceae</taxon>
        <taxon>BOP clade</taxon>
        <taxon>Oryzoideae</taxon>
        <taxon>Oryzeae</taxon>
        <taxon>Oryzinae</taxon>
        <taxon>Oryza</taxon>
    </lineage>
</organism>
<proteinExistence type="predicted"/>
<dbReference type="HOGENOM" id="CLU_2629148_0_0_1"/>
<evidence type="ECO:0000313" key="2">
    <source>
        <dbReference type="Proteomes" id="UP000006038"/>
    </source>
</evidence>
<sequence length="78" mass="9183">PRILIEDLTATSPCGQQLPWSAGDWCFLFPLDDQPRWALQPPHRPQLFTAEIPIAIYDDMVRWLQVRQSWHTSLQNRL</sequence>